<comment type="caution">
    <text evidence="4">The sequence shown here is derived from an EMBL/GenBank/DDBJ whole genome shotgun (WGS) entry which is preliminary data.</text>
</comment>
<gene>
    <name evidence="4" type="ORF">Sango_0508800</name>
</gene>
<dbReference type="Gene3D" id="3.40.50.1820">
    <property type="entry name" value="alpha/beta hydrolase"/>
    <property type="match status" value="1"/>
</dbReference>
<evidence type="ECO:0000313" key="4">
    <source>
        <dbReference type="EMBL" id="KAK4405023.1"/>
    </source>
</evidence>
<proteinExistence type="inferred from homology"/>
<dbReference type="Pfam" id="PF12146">
    <property type="entry name" value="Hydrolase_4"/>
    <property type="match status" value="1"/>
</dbReference>
<dbReference type="InterPro" id="IPR012020">
    <property type="entry name" value="ABHD4"/>
</dbReference>
<keyword evidence="2" id="KW-0472">Membrane</keyword>
<dbReference type="PIRSF" id="PIRSF005211">
    <property type="entry name" value="Ab_hydro_YheT"/>
    <property type="match status" value="1"/>
</dbReference>
<dbReference type="SUPFAM" id="SSF53474">
    <property type="entry name" value="alpha/beta-Hydrolases"/>
    <property type="match status" value="1"/>
</dbReference>
<organism evidence="4 5">
    <name type="scientific">Sesamum angolense</name>
    <dbReference type="NCBI Taxonomy" id="2727404"/>
    <lineage>
        <taxon>Eukaryota</taxon>
        <taxon>Viridiplantae</taxon>
        <taxon>Streptophyta</taxon>
        <taxon>Embryophyta</taxon>
        <taxon>Tracheophyta</taxon>
        <taxon>Spermatophyta</taxon>
        <taxon>Magnoliopsida</taxon>
        <taxon>eudicotyledons</taxon>
        <taxon>Gunneridae</taxon>
        <taxon>Pentapetalae</taxon>
        <taxon>asterids</taxon>
        <taxon>lamiids</taxon>
        <taxon>Lamiales</taxon>
        <taxon>Pedaliaceae</taxon>
        <taxon>Sesamum</taxon>
    </lineage>
</organism>
<evidence type="ECO:0000259" key="3">
    <source>
        <dbReference type="Pfam" id="PF12146"/>
    </source>
</evidence>
<dbReference type="PANTHER" id="PTHR10794">
    <property type="entry name" value="ABHYDROLASE DOMAIN-CONTAINING PROTEIN"/>
    <property type="match status" value="1"/>
</dbReference>
<keyword evidence="2" id="KW-1133">Transmembrane helix</keyword>
<reference evidence="4" key="1">
    <citation type="submission" date="2020-06" db="EMBL/GenBank/DDBJ databases">
        <authorList>
            <person name="Li T."/>
            <person name="Hu X."/>
            <person name="Zhang T."/>
            <person name="Song X."/>
            <person name="Zhang H."/>
            <person name="Dai N."/>
            <person name="Sheng W."/>
            <person name="Hou X."/>
            <person name="Wei L."/>
        </authorList>
    </citation>
    <scope>NUCLEOTIDE SEQUENCE</scope>
    <source>
        <strain evidence="4">K16</strain>
        <tissue evidence="4">Leaf</tissue>
    </source>
</reference>
<dbReference type="PANTHER" id="PTHR10794:SF63">
    <property type="entry name" value="ALPHA_BETA HYDROLASE 1, ISOFORM A"/>
    <property type="match status" value="1"/>
</dbReference>
<dbReference type="InterPro" id="IPR022742">
    <property type="entry name" value="Hydrolase_4"/>
</dbReference>
<accession>A0AAE1X466</accession>
<dbReference type="InterPro" id="IPR029058">
    <property type="entry name" value="AB_hydrolase_fold"/>
</dbReference>
<dbReference type="GO" id="GO:0047372">
    <property type="term" value="F:monoacylglycerol lipase activity"/>
    <property type="evidence" value="ECO:0007669"/>
    <property type="project" value="TreeGrafter"/>
</dbReference>
<dbReference type="Proteomes" id="UP001289374">
    <property type="component" value="Unassembled WGS sequence"/>
</dbReference>
<feature type="transmembrane region" description="Helical" evidence="2">
    <location>
        <begin position="107"/>
        <end position="131"/>
    </location>
</feature>
<protein>
    <recommendedName>
        <fullName evidence="3">Serine aminopeptidase S33 domain-containing protein</fullName>
    </recommendedName>
</protein>
<evidence type="ECO:0000313" key="5">
    <source>
        <dbReference type="Proteomes" id="UP001289374"/>
    </source>
</evidence>
<name>A0AAE1X466_9LAMI</name>
<dbReference type="EMBL" id="JACGWL010000003">
    <property type="protein sequence ID" value="KAK4405023.1"/>
    <property type="molecule type" value="Genomic_DNA"/>
</dbReference>
<keyword evidence="5" id="KW-1185">Reference proteome</keyword>
<dbReference type="AlphaFoldDB" id="A0AAE1X466"/>
<sequence>MDCLNPIESAAAESPYEVLLRAVLLIPVSHYLLGLSLIVVVFLYNFLEIHILQDLFTGLRGQKVVLTFNPSSQLYRDVVSKCRVLHGRYGTRQNLDWRIESRLFSSVLLDVLFDGFLVLYLKLGVFAYVFLASCAVGNRYLSTPWLCSPHLQTVFLHFLGIRLLSVIEVKNLAYQVNDAVEQDDKKPIVIIIPGLTSDSNSADLNNSNVVSAEHKSLLFHVYVKHLAFSMAKRGWKNVLECKVLLESDCFYNAGWTEDVRKVIDHVHSQFPEAPLFLVGTSIGANILVKYLAEDGINAPIVGAAAICSPWDLLICDRFINRKLAQRFYNKALAIGLKDYAHLHEDVLSRLSNWEGVKKKLTDKAAEICIETHYSFTLIVLEHNVYPDFQSRSVRDFDDCATRVLDCGYILQAF</sequence>
<dbReference type="InterPro" id="IPR050960">
    <property type="entry name" value="AB_hydrolase_4_sf"/>
</dbReference>
<keyword evidence="2" id="KW-0812">Transmembrane</keyword>
<evidence type="ECO:0000256" key="1">
    <source>
        <dbReference type="ARBA" id="ARBA00010884"/>
    </source>
</evidence>
<comment type="similarity">
    <text evidence="1">Belongs to the AB hydrolase superfamily. AB hydrolase 4 family.</text>
</comment>
<feature type="transmembrane region" description="Helical" evidence="2">
    <location>
        <begin position="24"/>
        <end position="47"/>
    </location>
</feature>
<reference evidence="4" key="2">
    <citation type="journal article" date="2024" name="Plant">
        <title>Genomic evolution and insights into agronomic trait innovations of Sesamum species.</title>
        <authorList>
            <person name="Miao H."/>
            <person name="Wang L."/>
            <person name="Qu L."/>
            <person name="Liu H."/>
            <person name="Sun Y."/>
            <person name="Le M."/>
            <person name="Wang Q."/>
            <person name="Wei S."/>
            <person name="Zheng Y."/>
            <person name="Lin W."/>
            <person name="Duan Y."/>
            <person name="Cao H."/>
            <person name="Xiong S."/>
            <person name="Wang X."/>
            <person name="Wei L."/>
            <person name="Li C."/>
            <person name="Ma Q."/>
            <person name="Ju M."/>
            <person name="Zhao R."/>
            <person name="Li G."/>
            <person name="Mu C."/>
            <person name="Tian Q."/>
            <person name="Mei H."/>
            <person name="Zhang T."/>
            <person name="Gao T."/>
            <person name="Zhang H."/>
        </authorList>
    </citation>
    <scope>NUCLEOTIDE SEQUENCE</scope>
    <source>
        <strain evidence="4">K16</strain>
    </source>
</reference>
<evidence type="ECO:0000256" key="2">
    <source>
        <dbReference type="SAM" id="Phobius"/>
    </source>
</evidence>
<dbReference type="GO" id="GO:0034338">
    <property type="term" value="F:short-chain carboxylesterase activity"/>
    <property type="evidence" value="ECO:0007669"/>
    <property type="project" value="TreeGrafter"/>
</dbReference>
<feature type="domain" description="Serine aminopeptidase S33" evidence="3">
    <location>
        <begin position="256"/>
        <end position="311"/>
    </location>
</feature>